<keyword evidence="3" id="KW-1185">Reference proteome</keyword>
<feature type="domain" description="Carboxymuconolactone decarboxylase-like" evidence="1">
    <location>
        <begin position="41"/>
        <end position="117"/>
    </location>
</feature>
<dbReference type="PANTHER" id="PTHR35446:SF3">
    <property type="entry name" value="CMD DOMAIN-CONTAINING PROTEIN"/>
    <property type="match status" value="1"/>
</dbReference>
<protein>
    <submittedName>
        <fullName evidence="2">Carboxymuconolactone decarboxylase family protein</fullName>
    </submittedName>
</protein>
<evidence type="ECO:0000313" key="3">
    <source>
        <dbReference type="Proteomes" id="UP001166571"/>
    </source>
</evidence>
<dbReference type="Pfam" id="PF02627">
    <property type="entry name" value="CMD"/>
    <property type="match status" value="1"/>
</dbReference>
<dbReference type="PANTHER" id="PTHR35446">
    <property type="entry name" value="SI:CH211-175M2.5"/>
    <property type="match status" value="1"/>
</dbReference>
<dbReference type="Proteomes" id="UP001166571">
    <property type="component" value="Unassembled WGS sequence"/>
</dbReference>
<dbReference type="InterPro" id="IPR003779">
    <property type="entry name" value="CMD-like"/>
</dbReference>
<proteinExistence type="predicted"/>
<dbReference type="EMBL" id="JAILXK010000002">
    <property type="protein sequence ID" value="MBY4637658.1"/>
    <property type="molecule type" value="Genomic_DNA"/>
</dbReference>
<accession>A0ABS7MF59</accession>
<evidence type="ECO:0000259" key="1">
    <source>
        <dbReference type="Pfam" id="PF02627"/>
    </source>
</evidence>
<dbReference type="InterPro" id="IPR004675">
    <property type="entry name" value="AhpD_core"/>
</dbReference>
<dbReference type="SUPFAM" id="SSF69118">
    <property type="entry name" value="AhpD-like"/>
    <property type="match status" value="1"/>
</dbReference>
<sequence>MQRIPAVPLDTSNADAAALFAAIKGQLGSVPNIFRTMAQSPATLEAYLGFGAALGKGRLSAADRELVALAAAGANSCDYCASAHSALGKMAGLDESDIGEALAGTLSDGRGGALVAFTRQVVAQRGRIDAEAIADIRAAGFDDGAIVEILGSIVANIFTNYFNHIAETEIDFPVVTTDSLAAVA</sequence>
<evidence type="ECO:0000313" key="2">
    <source>
        <dbReference type="EMBL" id="MBY4637658.1"/>
    </source>
</evidence>
<comment type="caution">
    <text evidence="2">The sequence shown here is derived from an EMBL/GenBank/DDBJ whole genome shotgun (WGS) entry which is preliminary data.</text>
</comment>
<organism evidence="2 3">
    <name type="scientific">Sphingopyxis jiangsuensis</name>
    <dbReference type="NCBI Taxonomy" id="2871171"/>
    <lineage>
        <taxon>Bacteria</taxon>
        <taxon>Pseudomonadati</taxon>
        <taxon>Pseudomonadota</taxon>
        <taxon>Alphaproteobacteria</taxon>
        <taxon>Sphingomonadales</taxon>
        <taxon>Sphingomonadaceae</taxon>
        <taxon>Sphingopyxis</taxon>
    </lineage>
</organism>
<reference evidence="2" key="1">
    <citation type="submission" date="2021-08" db="EMBL/GenBank/DDBJ databases">
        <title>Sphingopyxis panaciterrulae sp. nov., isolated from the surface water of the Yellow Sea.</title>
        <authorList>
            <person name="Gao Z."/>
            <person name="Zhang D."/>
            <person name="Zhang A."/>
        </authorList>
    </citation>
    <scope>NUCLEOTIDE SEQUENCE</scope>
    <source>
        <strain evidence="2">XHP0097</strain>
    </source>
</reference>
<dbReference type="InterPro" id="IPR029032">
    <property type="entry name" value="AhpD-like"/>
</dbReference>
<gene>
    <name evidence="2" type="ORF">K5P26_10975</name>
</gene>
<dbReference type="Gene3D" id="1.20.1290.10">
    <property type="entry name" value="AhpD-like"/>
    <property type="match status" value="1"/>
</dbReference>
<dbReference type="RefSeq" id="WP_201928252.1">
    <property type="nucleotide sequence ID" value="NZ_JAERPO010000002.1"/>
</dbReference>
<dbReference type="NCBIfam" id="TIGR00778">
    <property type="entry name" value="ahpD_dom"/>
    <property type="match status" value="1"/>
</dbReference>
<name>A0ABS7MF59_9SPHN</name>